<gene>
    <name evidence="1" type="ORF">DLM75_18225</name>
</gene>
<reference evidence="2" key="1">
    <citation type="submission" date="2018-05" db="EMBL/GenBank/DDBJ databases">
        <title>Leptospira yasudae sp. nov. and Leptospira stimsonii sp. nov., two pathogenic species of the genus Leptospira isolated from environmental sources.</title>
        <authorList>
            <person name="Casanovas-Massana A."/>
            <person name="Hamond C."/>
            <person name="Santos L.A."/>
            <person name="Hacker K.P."/>
            <person name="Balassiano I."/>
            <person name="Medeiros M.A."/>
            <person name="Reis M.G."/>
            <person name="Ko A.I."/>
            <person name="Wunder E.A."/>
        </authorList>
    </citation>
    <scope>NUCLEOTIDE SEQUENCE [LARGE SCALE GENOMIC DNA]</scope>
    <source>
        <strain evidence="2">Yale</strain>
    </source>
</reference>
<comment type="caution">
    <text evidence="1">The sequence shown here is derived from an EMBL/GenBank/DDBJ whole genome shotgun (WGS) entry which is preliminary data.</text>
</comment>
<name>A0A396YWG7_9LEPT</name>
<sequence>MKFISLKSFVKILQNWNVPNSEKMLRSLRTICHRKKKKNEINPIFDSSRFLFDFVQSFDKNKIDISKRM</sequence>
<dbReference type="EMBL" id="QHCT01000006">
    <property type="protein sequence ID" value="RHX86925.1"/>
    <property type="molecule type" value="Genomic_DNA"/>
</dbReference>
<proteinExistence type="predicted"/>
<accession>A0A396YWG7</accession>
<evidence type="ECO:0000313" key="1">
    <source>
        <dbReference type="EMBL" id="RHX86925.1"/>
    </source>
</evidence>
<protein>
    <submittedName>
        <fullName evidence="1">Uncharacterized protein</fullName>
    </submittedName>
</protein>
<evidence type="ECO:0000313" key="2">
    <source>
        <dbReference type="Proteomes" id="UP000265798"/>
    </source>
</evidence>
<dbReference type="AlphaFoldDB" id="A0A396YWG7"/>
<organism evidence="1 2">
    <name type="scientific">Leptospira stimsonii</name>
    <dbReference type="NCBI Taxonomy" id="2202203"/>
    <lineage>
        <taxon>Bacteria</taxon>
        <taxon>Pseudomonadati</taxon>
        <taxon>Spirochaetota</taxon>
        <taxon>Spirochaetia</taxon>
        <taxon>Leptospirales</taxon>
        <taxon>Leptospiraceae</taxon>
        <taxon>Leptospira</taxon>
    </lineage>
</organism>
<dbReference type="Proteomes" id="UP000265798">
    <property type="component" value="Unassembled WGS sequence"/>
</dbReference>